<name>A0A059Q9K8_9BACT</name>
<evidence type="ECO:0000313" key="2">
    <source>
        <dbReference type="EMBL" id="AGW45555.1"/>
    </source>
</evidence>
<accession>A0A059Q9K8</accession>
<feature type="chain" id="PRO_5001578790" evidence="1">
    <location>
        <begin position="30"/>
        <end position="567"/>
    </location>
</feature>
<reference evidence="2" key="1">
    <citation type="submission" date="2013-06" db="EMBL/GenBank/DDBJ databases">
        <title>Functional metagenomics reveals novel beta-galactosidases not predictable from gene sequences.</title>
        <authorList>
            <person name="Cheng J."/>
            <person name="Engel K."/>
            <person name="Romantsov T."/>
            <person name="Neufeld J.D."/>
            <person name="Rose D.R."/>
            <person name="Charles T.C."/>
        </authorList>
    </citation>
    <scope>NUCLEOTIDE SEQUENCE</scope>
</reference>
<dbReference type="EMBL" id="KF255994">
    <property type="protein sequence ID" value="AGW45555.1"/>
    <property type="molecule type" value="Genomic_DNA"/>
</dbReference>
<feature type="signal peptide" evidence="1">
    <location>
        <begin position="1"/>
        <end position="29"/>
    </location>
</feature>
<evidence type="ECO:0000256" key="1">
    <source>
        <dbReference type="SAM" id="SignalP"/>
    </source>
</evidence>
<dbReference type="InterPro" id="IPR023296">
    <property type="entry name" value="Glyco_hydro_beta-prop_sf"/>
</dbReference>
<dbReference type="AlphaFoldDB" id="A0A059Q9K8"/>
<dbReference type="Gene3D" id="2.115.10.20">
    <property type="entry name" value="Glycosyl hydrolase domain, family 43"/>
    <property type="match status" value="1"/>
</dbReference>
<keyword evidence="1" id="KW-0732">Signal</keyword>
<organism evidence="2">
    <name type="scientific">uncultured bacterium Lac161</name>
    <dbReference type="NCBI Taxonomy" id="1403002"/>
    <lineage>
        <taxon>Bacteria</taxon>
        <taxon>environmental samples</taxon>
    </lineage>
</organism>
<sequence>MIPIARRRIRWLALAAVSVSLWLVDGIEAADAGETLYNGIVLPREWPPRLADFPTSVEKDPVTPPYLPSPPAVISIDVGRQLFVDDFLISDTTLKRTFHLPKYHPASPVLKPDKPWEMKNPDHAAAMVFSDGVWYDPRDQLFKMWYLVGESAATGYARSRDGIHWEKPSLDVRPPTNIVQPGGRDSSTVWLDLEEKDPARRFKMFRVIGAGEDPVTKWNNWQMAIHFSADGIHWGEPVAKTGRVVDRSTVFWNPFRKVWVYSIRHVYKVGDKVDRSYGFPRKRSYVEGPDVLAAARWEVNEPLRWTDVDRLDPQRDDLKIKPQLYNLDAIAYESLMVGFFTVWRGQPADRHKPNNVVLGYSRDGWHWSRPDRRAFCPVSDKQGDWNANNVQSAGGGFLVVGDELYFYVSGRSGVPGTNKAGTLTTGLATLRRDGFASMDADETGGTLTTRPVRFTGKHLFVNVDDPKGELRVEILSPAGQVMPRFTAKDCVPVTADATLRSVRWTGVEDLSSLTNQPVRFRFHLKGGRLFAFWVSPEKTGASHGYVAAGGPGFSSNRDLVGSSDRVR</sequence>
<proteinExistence type="predicted"/>
<protein>
    <submittedName>
        <fullName evidence="2">Beta-galactosidase</fullName>
    </submittedName>
</protein>
<dbReference type="SUPFAM" id="SSF75005">
    <property type="entry name" value="Arabinanase/levansucrase/invertase"/>
    <property type="match status" value="1"/>
</dbReference>